<protein>
    <recommendedName>
        <fullName evidence="3">RNase III domain-containing protein</fullName>
    </recommendedName>
</protein>
<dbReference type="EMBL" id="MU001768">
    <property type="protein sequence ID" value="KAF2799197.1"/>
    <property type="molecule type" value="Genomic_DNA"/>
</dbReference>
<proteinExistence type="predicted"/>
<name>A0A6A6XUF9_9PLEO</name>
<evidence type="ECO:0000313" key="1">
    <source>
        <dbReference type="EMBL" id="KAF2799197.1"/>
    </source>
</evidence>
<keyword evidence="2" id="KW-1185">Reference proteome</keyword>
<organism evidence="1 2">
    <name type="scientific">Melanomma pulvis-pyrius CBS 109.77</name>
    <dbReference type="NCBI Taxonomy" id="1314802"/>
    <lineage>
        <taxon>Eukaryota</taxon>
        <taxon>Fungi</taxon>
        <taxon>Dikarya</taxon>
        <taxon>Ascomycota</taxon>
        <taxon>Pezizomycotina</taxon>
        <taxon>Dothideomycetes</taxon>
        <taxon>Pleosporomycetidae</taxon>
        <taxon>Pleosporales</taxon>
        <taxon>Melanommataceae</taxon>
        <taxon>Melanomma</taxon>
    </lineage>
</organism>
<dbReference type="GO" id="GO:0004525">
    <property type="term" value="F:ribonuclease III activity"/>
    <property type="evidence" value="ECO:0007669"/>
    <property type="project" value="InterPro"/>
</dbReference>
<dbReference type="Proteomes" id="UP000799757">
    <property type="component" value="Unassembled WGS sequence"/>
</dbReference>
<evidence type="ECO:0008006" key="3">
    <source>
        <dbReference type="Google" id="ProtNLM"/>
    </source>
</evidence>
<sequence>MSLDYVQQRINYKFVHLQFLSSALQSAEKDNVKGYHCDGNRGLSNMGVCAMEMVATRNTILIRNGTKRDVDTIEHWSRSKRGRAKACMCLGLDRYVVQSVRQHHVQPSPAVLAYTLSAIIGAVWFDLERYKSGLDMMKQITEILARIDMLVADESPEESPMAIERSISVRDITETPESITKDDQNFTTWNQHTNGLEVLLLQGPFKDQSEALEYRDYATSSFDTGGIYQSDDPDPSYQFHGTVHDLALDAADAQMGSMQMMDTTRFDPAAIEFIHDNNPTLGLEETIQIHDTCQGHPTSSHIVASSHQVSSDTTKISETAVVLSRRGKSQEHGRTLHNISLHERLVREELAKLQSPPTQLRLELANLLDHDEIDRLSAHTYQRSQLRLLYFEIGSCQSLRGFKKALHLARGSPSYIYHRSRHALSCAERFREICRLDDTECLCVLLRRFHIVKLFEEELEVLYPRHGMIVETPSSFGERQTAEMGNPSVRRKAALTNAVLHKIKPELQEGTLEHRRCRAQVKQMRRLADMLGTLTSTYGFGILALLPCRPAYPELSPLETILSTITDENFRLFLDILYASQGRFLQELSKAVEPALIALMDGELVFCNPFPIEDMAPEVLDEQPKGSTAIIRQLSEPTSSYRQ</sequence>
<evidence type="ECO:0000313" key="2">
    <source>
        <dbReference type="Proteomes" id="UP000799757"/>
    </source>
</evidence>
<dbReference type="Gene3D" id="1.10.1520.10">
    <property type="entry name" value="Ribonuclease III domain"/>
    <property type="match status" value="1"/>
</dbReference>
<reference evidence="1" key="1">
    <citation type="journal article" date="2020" name="Stud. Mycol.">
        <title>101 Dothideomycetes genomes: a test case for predicting lifestyles and emergence of pathogens.</title>
        <authorList>
            <person name="Haridas S."/>
            <person name="Albert R."/>
            <person name="Binder M."/>
            <person name="Bloem J."/>
            <person name="Labutti K."/>
            <person name="Salamov A."/>
            <person name="Andreopoulos B."/>
            <person name="Baker S."/>
            <person name="Barry K."/>
            <person name="Bills G."/>
            <person name="Bluhm B."/>
            <person name="Cannon C."/>
            <person name="Castanera R."/>
            <person name="Culley D."/>
            <person name="Daum C."/>
            <person name="Ezra D."/>
            <person name="Gonzalez J."/>
            <person name="Henrissat B."/>
            <person name="Kuo A."/>
            <person name="Liang C."/>
            <person name="Lipzen A."/>
            <person name="Lutzoni F."/>
            <person name="Magnuson J."/>
            <person name="Mondo S."/>
            <person name="Nolan M."/>
            <person name="Ohm R."/>
            <person name="Pangilinan J."/>
            <person name="Park H.-J."/>
            <person name="Ramirez L."/>
            <person name="Alfaro M."/>
            <person name="Sun H."/>
            <person name="Tritt A."/>
            <person name="Yoshinaga Y."/>
            <person name="Zwiers L.-H."/>
            <person name="Turgeon B."/>
            <person name="Goodwin S."/>
            <person name="Spatafora J."/>
            <person name="Crous P."/>
            <person name="Grigoriev I."/>
        </authorList>
    </citation>
    <scope>NUCLEOTIDE SEQUENCE</scope>
    <source>
        <strain evidence="1">CBS 109.77</strain>
    </source>
</reference>
<gene>
    <name evidence="1" type="ORF">K505DRAFT_356789</name>
</gene>
<dbReference type="OrthoDB" id="67027at2759"/>
<dbReference type="SUPFAM" id="SSF69065">
    <property type="entry name" value="RNase III domain-like"/>
    <property type="match status" value="1"/>
</dbReference>
<accession>A0A6A6XUF9</accession>
<dbReference type="GO" id="GO:0006396">
    <property type="term" value="P:RNA processing"/>
    <property type="evidence" value="ECO:0007669"/>
    <property type="project" value="InterPro"/>
</dbReference>
<dbReference type="AlphaFoldDB" id="A0A6A6XUF9"/>
<dbReference type="InterPro" id="IPR036389">
    <property type="entry name" value="RNase_III_sf"/>
</dbReference>